<dbReference type="PATRIC" id="fig|1496.897.peg.2207"/>
<sequence length="87" mass="10249">MSNELKNSLDTLFLYEIKYIFIISKVKNTLVSMFGTFSFYNIISNLKPISNIDIYLNYRLTKSIHISLKYNLCYSNSYTQPLFTLIL</sequence>
<organism evidence="1">
    <name type="scientific">Clostridioides difficile</name>
    <name type="common">Peptoclostridium difficile</name>
    <dbReference type="NCBI Taxonomy" id="1496"/>
    <lineage>
        <taxon>Bacteria</taxon>
        <taxon>Bacillati</taxon>
        <taxon>Bacillota</taxon>
        <taxon>Clostridia</taxon>
        <taxon>Peptostreptococcales</taxon>
        <taxon>Peptostreptococcaceae</taxon>
        <taxon>Clostridioides</taxon>
    </lineage>
</organism>
<protein>
    <submittedName>
        <fullName evidence="1">Uncharacterized protein</fullName>
    </submittedName>
</protein>
<accession>A0A069A6M0</accession>
<dbReference type="AlphaFoldDB" id="A0A069A6M0"/>
<reference evidence="1" key="1">
    <citation type="submission" date="2014-07" db="EMBL/GenBank/DDBJ databases">
        <authorList>
            <person name="Monot Marc"/>
        </authorList>
    </citation>
    <scope>NUCLEOTIDE SEQUENCE</scope>
    <source>
        <strain evidence="1">7032994</strain>
    </source>
</reference>
<gene>
    <name evidence="1" type="ORF">BN1097_250015</name>
</gene>
<proteinExistence type="predicted"/>
<dbReference type="EMBL" id="LK932360">
    <property type="protein sequence ID" value="CDS84040.1"/>
    <property type="molecule type" value="Genomic_DNA"/>
</dbReference>
<evidence type="ECO:0000313" key="1">
    <source>
        <dbReference type="EMBL" id="CDS84040.1"/>
    </source>
</evidence>
<name>A0A069A6M0_CLODI</name>